<dbReference type="OrthoDB" id="9811945at2"/>
<accession>A0A8J3AB15</accession>
<dbReference type="SUPFAM" id="SSF81296">
    <property type="entry name" value="E set domains"/>
    <property type="match status" value="1"/>
</dbReference>
<keyword evidence="2" id="KW-1185">Reference proteome</keyword>
<evidence type="ECO:0000313" key="1">
    <source>
        <dbReference type="EMBL" id="GGI07161.1"/>
    </source>
</evidence>
<evidence type="ECO:0000313" key="2">
    <source>
        <dbReference type="Proteomes" id="UP000650511"/>
    </source>
</evidence>
<dbReference type="InterPro" id="IPR014756">
    <property type="entry name" value="Ig_E-set"/>
</dbReference>
<comment type="caution">
    <text evidence="1">The sequence shown here is derived from an EMBL/GenBank/DDBJ whole genome shotgun (WGS) entry which is preliminary data.</text>
</comment>
<reference evidence="1" key="1">
    <citation type="journal article" date="2014" name="Int. J. Syst. Evol. Microbiol.">
        <title>Complete genome sequence of Corynebacterium casei LMG S-19264T (=DSM 44701T), isolated from a smear-ripened cheese.</title>
        <authorList>
            <consortium name="US DOE Joint Genome Institute (JGI-PGF)"/>
            <person name="Walter F."/>
            <person name="Albersmeier A."/>
            <person name="Kalinowski J."/>
            <person name="Ruckert C."/>
        </authorList>
    </citation>
    <scope>NUCLEOTIDE SEQUENCE</scope>
    <source>
        <strain evidence="1">CGMCC 1.14988</strain>
    </source>
</reference>
<dbReference type="AlphaFoldDB" id="A0A8J3AB15"/>
<proteinExistence type="predicted"/>
<gene>
    <name evidence="1" type="ORF">GCM10011354_22700</name>
</gene>
<dbReference type="Proteomes" id="UP000650511">
    <property type="component" value="Unassembled WGS sequence"/>
</dbReference>
<protein>
    <submittedName>
        <fullName evidence="1">Isoamylase</fullName>
    </submittedName>
</protein>
<dbReference type="EMBL" id="BMHA01000008">
    <property type="protein sequence ID" value="GGI07161.1"/>
    <property type="molecule type" value="Genomic_DNA"/>
</dbReference>
<name>A0A8J3AB15_9ACTN</name>
<dbReference type="GO" id="GO:0005975">
    <property type="term" value="P:carbohydrate metabolic process"/>
    <property type="evidence" value="ECO:0007669"/>
    <property type="project" value="UniProtKB-ARBA"/>
</dbReference>
<dbReference type="RefSeq" id="WP_130649997.1">
    <property type="nucleotide sequence ID" value="NZ_BMHA01000008.1"/>
</dbReference>
<dbReference type="InterPro" id="IPR013783">
    <property type="entry name" value="Ig-like_fold"/>
</dbReference>
<organism evidence="1 2">
    <name type="scientific">Egicoccus halophilus</name>
    <dbReference type="NCBI Taxonomy" id="1670830"/>
    <lineage>
        <taxon>Bacteria</taxon>
        <taxon>Bacillati</taxon>
        <taxon>Actinomycetota</taxon>
        <taxon>Nitriliruptoria</taxon>
        <taxon>Egicoccales</taxon>
        <taxon>Egicoccaceae</taxon>
        <taxon>Egicoccus</taxon>
    </lineage>
</organism>
<reference evidence="1" key="2">
    <citation type="submission" date="2020-09" db="EMBL/GenBank/DDBJ databases">
        <authorList>
            <person name="Sun Q."/>
            <person name="Zhou Y."/>
        </authorList>
    </citation>
    <scope>NUCLEOTIDE SEQUENCE</scope>
    <source>
        <strain evidence="1">CGMCC 1.14988</strain>
    </source>
</reference>
<dbReference type="CDD" id="cd07184">
    <property type="entry name" value="E_set_Isoamylase_like_N"/>
    <property type="match status" value="1"/>
</dbReference>
<sequence>MLKTRPTRDGTVKITFSLPADTPPTSVVGDFNGWDPYATPMRKRSNGTRSAVVEVPAGTRLQFRYLVDGGEWHNDPDAEHVDGHYVDAPDGLLTV</sequence>
<dbReference type="Gene3D" id="2.60.40.10">
    <property type="entry name" value="Immunoglobulins"/>
    <property type="match status" value="1"/>
</dbReference>